<evidence type="ECO:0000259" key="1">
    <source>
        <dbReference type="Pfam" id="PF00248"/>
    </source>
</evidence>
<dbReference type="CDD" id="cd19152">
    <property type="entry name" value="AKR_AKR15A"/>
    <property type="match status" value="1"/>
</dbReference>
<dbReference type="EMBL" id="CP001614">
    <property type="protein sequence ID" value="ACR10764.1"/>
    <property type="molecule type" value="Genomic_DNA"/>
</dbReference>
<dbReference type="RefSeq" id="WP_015816876.1">
    <property type="nucleotide sequence ID" value="NC_012997.1"/>
</dbReference>
<evidence type="ECO:0000313" key="3">
    <source>
        <dbReference type="Proteomes" id="UP000009080"/>
    </source>
</evidence>
<dbReference type="KEGG" id="ttu:TERTU_1494"/>
<name>C5BT72_TERTT</name>
<dbReference type="GO" id="GO:0016491">
    <property type="term" value="F:oxidoreductase activity"/>
    <property type="evidence" value="ECO:0007669"/>
    <property type="project" value="InterPro"/>
</dbReference>
<dbReference type="GO" id="GO:0005829">
    <property type="term" value="C:cytosol"/>
    <property type="evidence" value="ECO:0007669"/>
    <property type="project" value="TreeGrafter"/>
</dbReference>
<dbReference type="eggNOG" id="COG0667">
    <property type="taxonomic scope" value="Bacteria"/>
</dbReference>
<accession>C5BT72</accession>
<dbReference type="PANTHER" id="PTHR42686:SF1">
    <property type="entry name" value="GH17980P-RELATED"/>
    <property type="match status" value="1"/>
</dbReference>
<sequence>MYLKPCPAISSVTTTPRLNRQNKLALGAAPLGNLYSPVSESDAQATILAAINAGLQFIDTAPFYGFGISEKRIGNALQLEGSLDIPIATKVGRILQPTADRLPQSRDSFFSNAPYHAKFDYSFNGIMQSFETSCERLKRSYIDLVLVHDLDEVTHPNAFSQHWDYWQQGGFQALQELKSAGKIGATGLGTKDVGSALKIIQDTAPDYLLIAGRYTLLDTTAEKNLFPVCEARGIKIISAAPFNSGILANERGKRSDFYEYTLAPPAILEKVKQLENLCKEWNIPLPAAALQFPMQHPLVETVVAGFRSELELTDGVRLSNLEIPDAFWQSLRALHRRWN</sequence>
<protein>
    <submittedName>
        <fullName evidence="2">Oxidoreductase, aldo/keto reductase family</fullName>
    </submittedName>
</protein>
<evidence type="ECO:0000313" key="2">
    <source>
        <dbReference type="EMBL" id="ACR10764.1"/>
    </source>
</evidence>
<dbReference type="HOGENOM" id="CLU_023205_5_0_6"/>
<organism evidence="2 3">
    <name type="scientific">Teredinibacter turnerae (strain ATCC 39867 / T7901)</name>
    <dbReference type="NCBI Taxonomy" id="377629"/>
    <lineage>
        <taxon>Bacteria</taxon>
        <taxon>Pseudomonadati</taxon>
        <taxon>Pseudomonadota</taxon>
        <taxon>Gammaproteobacteria</taxon>
        <taxon>Cellvibrionales</taxon>
        <taxon>Cellvibrionaceae</taxon>
        <taxon>Teredinibacter</taxon>
    </lineage>
</organism>
<dbReference type="InterPro" id="IPR036812">
    <property type="entry name" value="NAD(P)_OxRdtase_dom_sf"/>
</dbReference>
<proteinExistence type="predicted"/>
<dbReference type="InterPro" id="IPR020471">
    <property type="entry name" value="AKR"/>
</dbReference>
<feature type="domain" description="NADP-dependent oxidoreductase" evidence="1">
    <location>
        <begin position="23"/>
        <end position="334"/>
    </location>
</feature>
<dbReference type="Proteomes" id="UP000009080">
    <property type="component" value="Chromosome"/>
</dbReference>
<dbReference type="PANTHER" id="PTHR42686">
    <property type="entry name" value="GH17980P-RELATED"/>
    <property type="match status" value="1"/>
</dbReference>
<gene>
    <name evidence="2" type="ordered locus">TERTU_1494</name>
</gene>
<dbReference type="STRING" id="377629.TERTU_1494"/>
<dbReference type="Pfam" id="PF00248">
    <property type="entry name" value="Aldo_ket_red"/>
    <property type="match status" value="1"/>
</dbReference>
<dbReference type="AlphaFoldDB" id="C5BT72"/>
<keyword evidence="3" id="KW-1185">Reference proteome</keyword>
<dbReference type="InterPro" id="IPR023210">
    <property type="entry name" value="NADP_OxRdtase_dom"/>
</dbReference>
<dbReference type="SUPFAM" id="SSF51430">
    <property type="entry name" value="NAD(P)-linked oxidoreductase"/>
    <property type="match status" value="1"/>
</dbReference>
<reference evidence="2 3" key="1">
    <citation type="journal article" date="2009" name="PLoS ONE">
        <title>The complete genome of Teredinibacter turnerae T7901: an intracellular endosymbiont of marine wood-boring bivalves (shipworms).</title>
        <authorList>
            <person name="Yang J.C."/>
            <person name="Madupu R."/>
            <person name="Durkin A.S."/>
            <person name="Ekborg N.A."/>
            <person name="Pedamallu C.S."/>
            <person name="Hostetler J.B."/>
            <person name="Radune D."/>
            <person name="Toms B.S."/>
            <person name="Henrissat B."/>
            <person name="Coutinho P.M."/>
            <person name="Schwarz S."/>
            <person name="Field L."/>
            <person name="Trindade-Silva A.E."/>
            <person name="Soares C.A.G."/>
            <person name="Elshahawi S."/>
            <person name="Hanora A."/>
            <person name="Schmidt E.W."/>
            <person name="Haygood M.G."/>
            <person name="Posfai J."/>
            <person name="Benner J."/>
            <person name="Madinger C."/>
            <person name="Nove J."/>
            <person name="Anton B."/>
            <person name="Chaudhary K."/>
            <person name="Foster J."/>
            <person name="Holman A."/>
            <person name="Kumar S."/>
            <person name="Lessard P.A."/>
            <person name="Luyten Y.A."/>
            <person name="Slatko B."/>
            <person name="Wood N."/>
            <person name="Wu B."/>
            <person name="Teplitski M."/>
            <person name="Mougous J.D."/>
            <person name="Ward N."/>
            <person name="Eisen J.A."/>
            <person name="Badger J.H."/>
            <person name="Distel D.L."/>
        </authorList>
    </citation>
    <scope>NUCLEOTIDE SEQUENCE [LARGE SCALE GENOMIC DNA]</scope>
    <source>
        <strain evidence="3">ATCC 39867 / T7901</strain>
    </source>
</reference>
<dbReference type="Gene3D" id="3.20.20.100">
    <property type="entry name" value="NADP-dependent oxidoreductase domain"/>
    <property type="match status" value="1"/>
</dbReference>
<dbReference type="OrthoDB" id="9768851at2"/>